<dbReference type="Proteomes" id="UP000253606">
    <property type="component" value="Chromosome"/>
</dbReference>
<dbReference type="InterPro" id="IPR022385">
    <property type="entry name" value="Rhs_assc_core"/>
</dbReference>
<keyword evidence="2" id="KW-1185">Reference proteome</keyword>
<protein>
    <submittedName>
        <fullName evidence="1">Rhs family protein</fullName>
    </submittedName>
</protein>
<dbReference type="KEGG" id="abas:ACPOL_3569"/>
<evidence type="ECO:0000313" key="2">
    <source>
        <dbReference type="Proteomes" id="UP000253606"/>
    </source>
</evidence>
<gene>
    <name evidence="1" type="ORF">ACPOL_3569</name>
</gene>
<organism evidence="1 2">
    <name type="scientific">Acidisarcina polymorpha</name>
    <dbReference type="NCBI Taxonomy" id="2211140"/>
    <lineage>
        <taxon>Bacteria</taxon>
        <taxon>Pseudomonadati</taxon>
        <taxon>Acidobacteriota</taxon>
        <taxon>Terriglobia</taxon>
        <taxon>Terriglobales</taxon>
        <taxon>Acidobacteriaceae</taxon>
        <taxon>Acidisarcina</taxon>
    </lineage>
</organism>
<proteinExistence type="predicted"/>
<sequence length="362" mass="38173">MAKPTGTSEYSYDYAGRRISTWNAATNNGTDGRMYWDGQQIAFRSSDTATYFENQDYIGTERIRTDHNGTTSATYKSLPWGDGYVASILNTEADVDNFHFADMEQDGNDAGAPMSEHAQFRNYSFYQGRWLSPDPYEGSYDITNPQSLNRYAYVLNNPLSFFDPTGLQDDDPSHPNCNDDDTVCVNGGGGFYGGGDGGDGGASGHGGSGSGSAPSKKTCATIANNVATTKNDIKNNGTVQALVNFASRSWPTGSYNPFAAFSTIGLNDQSAWDYKSGPTDQAGANFGNVNYGANCAQFGFGKYGCGSAAGAATLIPSPHNFGGPGLPLVNYPYGDQAIDAPNVMGGVDIANGSGCTGWTPGG</sequence>
<dbReference type="NCBIfam" id="TIGR03696">
    <property type="entry name" value="Rhs_assc_core"/>
    <property type="match status" value="1"/>
</dbReference>
<name>A0A2Z5G230_9BACT</name>
<dbReference type="EMBL" id="CP030840">
    <property type="protein sequence ID" value="AXC12854.1"/>
    <property type="molecule type" value="Genomic_DNA"/>
</dbReference>
<accession>A0A2Z5G230</accession>
<reference evidence="1 2" key="1">
    <citation type="journal article" date="2018" name="Front. Microbiol.">
        <title>Hydrolytic Capabilities as a Key to Environmental Success: Chitinolytic and Cellulolytic Acidobacteria From Acidic Sub-arctic Soils and Boreal Peatlands.</title>
        <authorList>
            <person name="Belova S.E."/>
            <person name="Ravin N.V."/>
            <person name="Pankratov T.A."/>
            <person name="Rakitin A.L."/>
            <person name="Ivanova A.A."/>
            <person name="Beletsky A.V."/>
            <person name="Mardanov A.V."/>
            <person name="Sinninghe Damste J.S."/>
            <person name="Dedysh S.N."/>
        </authorList>
    </citation>
    <scope>NUCLEOTIDE SEQUENCE [LARGE SCALE GENOMIC DNA]</scope>
    <source>
        <strain evidence="1 2">SBC82</strain>
    </source>
</reference>
<evidence type="ECO:0000313" key="1">
    <source>
        <dbReference type="EMBL" id="AXC12854.1"/>
    </source>
</evidence>
<dbReference type="Gene3D" id="2.180.10.10">
    <property type="entry name" value="RHS repeat-associated core"/>
    <property type="match status" value="1"/>
</dbReference>
<dbReference type="AlphaFoldDB" id="A0A2Z5G230"/>